<gene>
    <name evidence="1" type="ORF">BV22DRAFT_1051237</name>
</gene>
<sequence length="453" mass="50849">MSSIAPTRRALDSMINTQQANAPTERDRRDRRKSAKAQQMADEQYEREARCQALAEKTKNTAHRKPQGKKVTQVTTVDPEGNRNVYTTRDVGLTQTPINRPAASALQPRYTKVPPPPVPRTPAQLSGWAHNALSSSDFSEGARRSNATPNGAQDHSAQQPPAHHKATISARKLSASHATELIKLRAASRCSPTPSHDEDYIDEDIPIGGDDDDNAEDDDQLMDDGDQLDDREHLDDKGQPYDGDQLYDEDDLYHEDQLYNDTRAAKRERSQSDVGDSGEGRYKCERSGSPPEYHLARKIHASKGRAAAKDYERPVRRILDVAIDVFCSRIISEGLYADRMAQLEWTKDTWLLSSLRGTRTEVSFTEEEYKEVYEKHLANLLKFDEHTRAHGVLPATLQRLHDNGRIHAKVDPIKVDAHCLLTEAFDDVVREFQSHNGKFSDGESGDDEGSDNE</sequence>
<name>A0ACB8B2T5_9AGAM</name>
<protein>
    <submittedName>
        <fullName evidence="1">Uncharacterized protein</fullName>
    </submittedName>
</protein>
<keyword evidence="2" id="KW-1185">Reference proteome</keyword>
<evidence type="ECO:0000313" key="2">
    <source>
        <dbReference type="Proteomes" id="UP000790709"/>
    </source>
</evidence>
<accession>A0ACB8B2T5</accession>
<dbReference type="EMBL" id="MU266688">
    <property type="protein sequence ID" value="KAH7919168.1"/>
    <property type="molecule type" value="Genomic_DNA"/>
</dbReference>
<dbReference type="Proteomes" id="UP000790709">
    <property type="component" value="Unassembled WGS sequence"/>
</dbReference>
<reference evidence="1" key="1">
    <citation type="journal article" date="2021" name="New Phytol.">
        <title>Evolutionary innovations through gain and loss of genes in the ectomycorrhizal Boletales.</title>
        <authorList>
            <person name="Wu G."/>
            <person name="Miyauchi S."/>
            <person name="Morin E."/>
            <person name="Kuo A."/>
            <person name="Drula E."/>
            <person name="Varga T."/>
            <person name="Kohler A."/>
            <person name="Feng B."/>
            <person name="Cao Y."/>
            <person name="Lipzen A."/>
            <person name="Daum C."/>
            <person name="Hundley H."/>
            <person name="Pangilinan J."/>
            <person name="Johnson J."/>
            <person name="Barry K."/>
            <person name="LaButti K."/>
            <person name="Ng V."/>
            <person name="Ahrendt S."/>
            <person name="Min B."/>
            <person name="Choi I.G."/>
            <person name="Park H."/>
            <person name="Plett J.M."/>
            <person name="Magnuson J."/>
            <person name="Spatafora J.W."/>
            <person name="Nagy L.G."/>
            <person name="Henrissat B."/>
            <person name="Grigoriev I.V."/>
            <person name="Yang Z.L."/>
            <person name="Xu J."/>
            <person name="Martin F.M."/>
        </authorList>
    </citation>
    <scope>NUCLEOTIDE SEQUENCE</scope>
    <source>
        <strain evidence="1">KUC20120723A-06</strain>
    </source>
</reference>
<organism evidence="1 2">
    <name type="scientific">Leucogyrophana mollusca</name>
    <dbReference type="NCBI Taxonomy" id="85980"/>
    <lineage>
        <taxon>Eukaryota</taxon>
        <taxon>Fungi</taxon>
        <taxon>Dikarya</taxon>
        <taxon>Basidiomycota</taxon>
        <taxon>Agaricomycotina</taxon>
        <taxon>Agaricomycetes</taxon>
        <taxon>Agaricomycetidae</taxon>
        <taxon>Boletales</taxon>
        <taxon>Boletales incertae sedis</taxon>
        <taxon>Leucogyrophana</taxon>
    </lineage>
</organism>
<proteinExistence type="predicted"/>
<comment type="caution">
    <text evidence="1">The sequence shown here is derived from an EMBL/GenBank/DDBJ whole genome shotgun (WGS) entry which is preliminary data.</text>
</comment>
<evidence type="ECO:0000313" key="1">
    <source>
        <dbReference type="EMBL" id="KAH7919168.1"/>
    </source>
</evidence>